<dbReference type="InterPro" id="IPR019786">
    <property type="entry name" value="Zinc_finger_PHD-type_CS"/>
</dbReference>
<name>A0AAP0GAL4_9ASPA</name>
<dbReference type="InterPro" id="IPR011011">
    <property type="entry name" value="Znf_FYVE_PHD"/>
</dbReference>
<dbReference type="AlphaFoldDB" id="A0AAP0GAL4"/>
<dbReference type="PANTHER" id="PTHR46201:SF1">
    <property type="entry name" value="PHD FINGER PROTEIN MALE STERILITY 1"/>
    <property type="match status" value="1"/>
</dbReference>
<gene>
    <name evidence="5" type="primary">MS1</name>
    <name evidence="5" type="ORF">KSP39_PZI005907</name>
</gene>
<evidence type="ECO:0000259" key="4">
    <source>
        <dbReference type="SMART" id="SM00249"/>
    </source>
</evidence>
<proteinExistence type="predicted"/>
<evidence type="ECO:0000256" key="1">
    <source>
        <dbReference type="ARBA" id="ARBA00022723"/>
    </source>
</evidence>
<dbReference type="PANTHER" id="PTHR46201">
    <property type="entry name" value="PHD FINGER PROTEIN MALE MEIOCYTE DEATH 1-RELATED"/>
    <property type="match status" value="1"/>
</dbReference>
<dbReference type="Pfam" id="PF25565">
    <property type="entry name" value="Ubiquitin_At1g33420"/>
    <property type="match status" value="1"/>
</dbReference>
<dbReference type="PROSITE" id="PS01359">
    <property type="entry name" value="ZF_PHD_1"/>
    <property type="match status" value="1"/>
</dbReference>
<dbReference type="Gene3D" id="3.30.40.10">
    <property type="entry name" value="Zinc/RING finger domain, C3HC4 (zinc finger)"/>
    <property type="match status" value="1"/>
</dbReference>
<keyword evidence="1" id="KW-0479">Metal-binding</keyword>
<sequence length="258" mass="29243">MVNPVTKVLQYCLQEIITPFPCNLDPSSSWKQQTTRLQIKKDMLYLYRHVLIRDPFQSIHVAIPVAVNIVLDTKHLIKEYLMTNPTPRVEISCIVLVRDDRKIDERSELLPAEILRIPTKWTVGDLKRGVERYYRSTYCGLKGFVADRVVIEDIEMGGQEECELFVGAGKGGGGMVVVEGRKDDEEIRFEEGRGEEVVVVDCVCGAKVEDGERMVRCDVCEVWQHTRCVRIPNGEEVPGVFLCGRCESDIVALPLMPC</sequence>
<feature type="domain" description="Zinc finger PHD-type" evidence="4">
    <location>
        <begin position="201"/>
        <end position="247"/>
    </location>
</feature>
<dbReference type="EMBL" id="JBBWWQ010000004">
    <property type="protein sequence ID" value="KAK8948408.1"/>
    <property type="molecule type" value="Genomic_DNA"/>
</dbReference>
<keyword evidence="2" id="KW-0863">Zinc-finger</keyword>
<evidence type="ECO:0000313" key="5">
    <source>
        <dbReference type="EMBL" id="KAK8948408.1"/>
    </source>
</evidence>
<comment type="caution">
    <text evidence="5">The sequence shown here is derived from an EMBL/GenBank/DDBJ whole genome shotgun (WGS) entry which is preliminary data.</text>
</comment>
<protein>
    <submittedName>
        <fullName evidence="5">PHD finger protein MALE STERILITY 1</fullName>
    </submittedName>
</protein>
<evidence type="ECO:0000256" key="2">
    <source>
        <dbReference type="ARBA" id="ARBA00022771"/>
    </source>
</evidence>
<dbReference type="InterPro" id="IPR001965">
    <property type="entry name" value="Znf_PHD"/>
</dbReference>
<dbReference type="GO" id="GO:0008270">
    <property type="term" value="F:zinc ion binding"/>
    <property type="evidence" value="ECO:0007669"/>
    <property type="project" value="UniProtKB-KW"/>
</dbReference>
<keyword evidence="6" id="KW-1185">Reference proteome</keyword>
<evidence type="ECO:0000256" key="3">
    <source>
        <dbReference type="ARBA" id="ARBA00022833"/>
    </source>
</evidence>
<accession>A0AAP0GAL4</accession>
<dbReference type="InterPro" id="IPR019787">
    <property type="entry name" value="Znf_PHD-finger"/>
</dbReference>
<organism evidence="5 6">
    <name type="scientific">Platanthera zijinensis</name>
    <dbReference type="NCBI Taxonomy" id="2320716"/>
    <lineage>
        <taxon>Eukaryota</taxon>
        <taxon>Viridiplantae</taxon>
        <taxon>Streptophyta</taxon>
        <taxon>Embryophyta</taxon>
        <taxon>Tracheophyta</taxon>
        <taxon>Spermatophyta</taxon>
        <taxon>Magnoliopsida</taxon>
        <taxon>Liliopsida</taxon>
        <taxon>Asparagales</taxon>
        <taxon>Orchidaceae</taxon>
        <taxon>Orchidoideae</taxon>
        <taxon>Orchideae</taxon>
        <taxon>Orchidinae</taxon>
        <taxon>Platanthera</taxon>
    </lineage>
</organism>
<dbReference type="InterPro" id="IPR013083">
    <property type="entry name" value="Znf_RING/FYVE/PHD"/>
</dbReference>
<dbReference type="InterPro" id="IPR057765">
    <property type="entry name" value="MS1-like_ubiquitin"/>
</dbReference>
<dbReference type="SMART" id="SM00249">
    <property type="entry name" value="PHD"/>
    <property type="match status" value="1"/>
</dbReference>
<evidence type="ECO:0000313" key="6">
    <source>
        <dbReference type="Proteomes" id="UP001418222"/>
    </source>
</evidence>
<dbReference type="SUPFAM" id="SSF57903">
    <property type="entry name" value="FYVE/PHD zinc finger"/>
    <property type="match status" value="1"/>
</dbReference>
<reference evidence="5 6" key="1">
    <citation type="journal article" date="2022" name="Nat. Plants">
        <title>Genomes of leafy and leafless Platanthera orchids illuminate the evolution of mycoheterotrophy.</title>
        <authorList>
            <person name="Li M.H."/>
            <person name="Liu K.W."/>
            <person name="Li Z."/>
            <person name="Lu H.C."/>
            <person name="Ye Q.L."/>
            <person name="Zhang D."/>
            <person name="Wang J.Y."/>
            <person name="Li Y.F."/>
            <person name="Zhong Z.M."/>
            <person name="Liu X."/>
            <person name="Yu X."/>
            <person name="Liu D.K."/>
            <person name="Tu X.D."/>
            <person name="Liu B."/>
            <person name="Hao Y."/>
            <person name="Liao X.Y."/>
            <person name="Jiang Y.T."/>
            <person name="Sun W.H."/>
            <person name="Chen J."/>
            <person name="Chen Y.Q."/>
            <person name="Ai Y."/>
            <person name="Zhai J.W."/>
            <person name="Wu S.S."/>
            <person name="Zhou Z."/>
            <person name="Hsiao Y.Y."/>
            <person name="Wu W.L."/>
            <person name="Chen Y.Y."/>
            <person name="Lin Y.F."/>
            <person name="Hsu J.L."/>
            <person name="Li C.Y."/>
            <person name="Wang Z.W."/>
            <person name="Zhao X."/>
            <person name="Zhong W.Y."/>
            <person name="Ma X.K."/>
            <person name="Ma L."/>
            <person name="Huang J."/>
            <person name="Chen G.Z."/>
            <person name="Huang M.Z."/>
            <person name="Huang L."/>
            <person name="Peng D.H."/>
            <person name="Luo Y.B."/>
            <person name="Zou S.Q."/>
            <person name="Chen S.P."/>
            <person name="Lan S."/>
            <person name="Tsai W.C."/>
            <person name="Van de Peer Y."/>
            <person name="Liu Z.J."/>
        </authorList>
    </citation>
    <scope>NUCLEOTIDE SEQUENCE [LARGE SCALE GENOMIC DNA]</scope>
    <source>
        <strain evidence="5">Lor287</strain>
    </source>
</reference>
<keyword evidence="3" id="KW-0862">Zinc</keyword>
<dbReference type="Proteomes" id="UP001418222">
    <property type="component" value="Unassembled WGS sequence"/>
</dbReference>
<dbReference type="Pfam" id="PF00628">
    <property type="entry name" value="PHD"/>
    <property type="match status" value="1"/>
</dbReference>